<dbReference type="Proteomes" id="UP001239215">
    <property type="component" value="Unassembled WGS sequence"/>
</dbReference>
<keyword evidence="2" id="KW-0238">DNA-binding</keyword>
<proteinExistence type="predicted"/>
<evidence type="ECO:0000313" key="3">
    <source>
        <dbReference type="Proteomes" id="UP001239215"/>
    </source>
</evidence>
<dbReference type="AlphaFoldDB" id="A0AAJ1X3R2"/>
<sequence length="159" mass="17508">MSDAPWLDDDEMDAWLALVGVLLRLGPALDSQAQRDAGMTHFDYQVLAMLSEAPERTLAMSELAHRVNASLSRLSHVVKKLELRGWIVRRPSPTSRRVTECTLTPSGYDVLVDAAPGHVRAVRQLVFDGLTPEQVRQLTAIASTMRSNLDESDLGTLDG</sequence>
<dbReference type="InterPro" id="IPR039422">
    <property type="entry name" value="MarR/SlyA-like"/>
</dbReference>
<name>A0AAJ1X3R2_9ACTN</name>
<dbReference type="PRINTS" id="PR00598">
    <property type="entry name" value="HTHMARR"/>
</dbReference>
<dbReference type="RefSeq" id="WP_307200450.1">
    <property type="nucleotide sequence ID" value="NZ_JAUTAN010000001.1"/>
</dbReference>
<gene>
    <name evidence="2" type="ORF">QE405_002081</name>
</gene>
<feature type="domain" description="HTH marR-type" evidence="1">
    <location>
        <begin position="11"/>
        <end position="147"/>
    </location>
</feature>
<dbReference type="InterPro" id="IPR036390">
    <property type="entry name" value="WH_DNA-bd_sf"/>
</dbReference>
<comment type="caution">
    <text evidence="2">The sequence shown here is derived from an EMBL/GenBank/DDBJ whole genome shotgun (WGS) entry which is preliminary data.</text>
</comment>
<dbReference type="EMBL" id="JAUTAN010000001">
    <property type="protein sequence ID" value="MDQ1104797.1"/>
    <property type="molecule type" value="Genomic_DNA"/>
</dbReference>
<dbReference type="InterPro" id="IPR000835">
    <property type="entry name" value="HTH_MarR-typ"/>
</dbReference>
<dbReference type="GO" id="GO:0003700">
    <property type="term" value="F:DNA-binding transcription factor activity"/>
    <property type="evidence" value="ECO:0007669"/>
    <property type="project" value="InterPro"/>
</dbReference>
<dbReference type="SMART" id="SM00347">
    <property type="entry name" value="HTH_MARR"/>
    <property type="match status" value="1"/>
</dbReference>
<dbReference type="SUPFAM" id="SSF46785">
    <property type="entry name" value="Winged helix' DNA-binding domain"/>
    <property type="match status" value="1"/>
</dbReference>
<organism evidence="2 3">
    <name type="scientific">Nocardioides zeae</name>
    <dbReference type="NCBI Taxonomy" id="1457234"/>
    <lineage>
        <taxon>Bacteria</taxon>
        <taxon>Bacillati</taxon>
        <taxon>Actinomycetota</taxon>
        <taxon>Actinomycetes</taxon>
        <taxon>Propionibacteriales</taxon>
        <taxon>Nocardioidaceae</taxon>
        <taxon>Nocardioides</taxon>
    </lineage>
</organism>
<dbReference type="GO" id="GO:0006950">
    <property type="term" value="P:response to stress"/>
    <property type="evidence" value="ECO:0007669"/>
    <property type="project" value="TreeGrafter"/>
</dbReference>
<dbReference type="Gene3D" id="1.10.10.10">
    <property type="entry name" value="Winged helix-like DNA-binding domain superfamily/Winged helix DNA-binding domain"/>
    <property type="match status" value="1"/>
</dbReference>
<dbReference type="InterPro" id="IPR036388">
    <property type="entry name" value="WH-like_DNA-bd_sf"/>
</dbReference>
<evidence type="ECO:0000313" key="2">
    <source>
        <dbReference type="EMBL" id="MDQ1104797.1"/>
    </source>
</evidence>
<protein>
    <submittedName>
        <fullName evidence="2">DNA-binding MarR family transcriptional regulator</fullName>
    </submittedName>
</protein>
<dbReference type="PANTHER" id="PTHR33164">
    <property type="entry name" value="TRANSCRIPTIONAL REGULATOR, MARR FAMILY"/>
    <property type="match status" value="1"/>
</dbReference>
<dbReference type="PANTHER" id="PTHR33164:SF99">
    <property type="entry name" value="MARR FAMILY REGULATORY PROTEIN"/>
    <property type="match status" value="1"/>
</dbReference>
<accession>A0AAJ1X3R2</accession>
<evidence type="ECO:0000259" key="1">
    <source>
        <dbReference type="PROSITE" id="PS50995"/>
    </source>
</evidence>
<dbReference type="PROSITE" id="PS50995">
    <property type="entry name" value="HTH_MARR_2"/>
    <property type="match status" value="1"/>
</dbReference>
<dbReference type="GO" id="GO:0003677">
    <property type="term" value="F:DNA binding"/>
    <property type="evidence" value="ECO:0007669"/>
    <property type="project" value="UniProtKB-KW"/>
</dbReference>
<reference evidence="2" key="1">
    <citation type="submission" date="2023-07" db="EMBL/GenBank/DDBJ databases">
        <title>Functional and genomic diversity of the sorghum phyllosphere microbiome.</title>
        <authorList>
            <person name="Shade A."/>
        </authorList>
    </citation>
    <scope>NUCLEOTIDE SEQUENCE</scope>
    <source>
        <strain evidence="2">SORGH_AS_1067</strain>
    </source>
</reference>
<dbReference type="Pfam" id="PF01047">
    <property type="entry name" value="MarR"/>
    <property type="match status" value="1"/>
</dbReference>